<dbReference type="OrthoDB" id="472525at2759"/>
<accession>A0A1Q9CAJ9</accession>
<proteinExistence type="predicted"/>
<protein>
    <submittedName>
        <fullName evidence="2">Uncharacterized protein</fullName>
    </submittedName>
</protein>
<dbReference type="AlphaFoldDB" id="A0A1Q9CAJ9"/>
<evidence type="ECO:0000313" key="3">
    <source>
        <dbReference type="Proteomes" id="UP000186817"/>
    </source>
</evidence>
<organism evidence="2 3">
    <name type="scientific">Symbiodinium microadriaticum</name>
    <name type="common">Dinoflagellate</name>
    <name type="synonym">Zooxanthella microadriatica</name>
    <dbReference type="NCBI Taxonomy" id="2951"/>
    <lineage>
        <taxon>Eukaryota</taxon>
        <taxon>Sar</taxon>
        <taxon>Alveolata</taxon>
        <taxon>Dinophyceae</taxon>
        <taxon>Suessiales</taxon>
        <taxon>Symbiodiniaceae</taxon>
        <taxon>Symbiodinium</taxon>
    </lineage>
</organism>
<reference evidence="2 3" key="1">
    <citation type="submission" date="2016-02" db="EMBL/GenBank/DDBJ databases">
        <title>Genome analysis of coral dinoflagellate symbionts highlights evolutionary adaptations to a symbiotic lifestyle.</title>
        <authorList>
            <person name="Aranda M."/>
            <person name="Li Y."/>
            <person name="Liew Y.J."/>
            <person name="Baumgarten S."/>
            <person name="Simakov O."/>
            <person name="Wilson M."/>
            <person name="Piel J."/>
            <person name="Ashoor H."/>
            <person name="Bougouffa S."/>
            <person name="Bajic V.B."/>
            <person name="Ryu T."/>
            <person name="Ravasi T."/>
            <person name="Bayer T."/>
            <person name="Micklem G."/>
            <person name="Kim H."/>
            <person name="Bhak J."/>
            <person name="Lajeunesse T.C."/>
            <person name="Voolstra C.R."/>
        </authorList>
    </citation>
    <scope>NUCLEOTIDE SEQUENCE [LARGE SCALE GENOMIC DNA]</scope>
    <source>
        <strain evidence="2 3">CCMP2467</strain>
    </source>
</reference>
<dbReference type="EMBL" id="LSRX01001433">
    <property type="protein sequence ID" value="OLP79938.1"/>
    <property type="molecule type" value="Genomic_DNA"/>
</dbReference>
<keyword evidence="3" id="KW-1185">Reference proteome</keyword>
<feature type="signal peptide" evidence="1">
    <location>
        <begin position="1"/>
        <end position="25"/>
    </location>
</feature>
<evidence type="ECO:0000256" key="1">
    <source>
        <dbReference type="SAM" id="SignalP"/>
    </source>
</evidence>
<name>A0A1Q9CAJ9_SYMMI</name>
<sequence length="190" mass="21146">MPGECLCAAAGLVGVIVVLLAHVQSRSPPWQVKLFPSQTYDVKQPRDPVVCRTPSNGILCAPSASGKTVLLVSMILEQYRGCFERVYIHSPSIDPQWEPVKKNMREDLGVNTDREQCWWDEWDEGALRNILAQQKKITQQSKQLGMKKLYQVLIVLDDMTDSPQVHNKTGDGILDIIASRPGSARKSCGS</sequence>
<evidence type="ECO:0000313" key="2">
    <source>
        <dbReference type="EMBL" id="OLP79938.1"/>
    </source>
</evidence>
<dbReference type="Proteomes" id="UP000186817">
    <property type="component" value="Unassembled WGS sequence"/>
</dbReference>
<feature type="chain" id="PRO_5012932112" evidence="1">
    <location>
        <begin position="26"/>
        <end position="190"/>
    </location>
</feature>
<gene>
    <name evidence="2" type="ORF">AK812_SmicGene39726</name>
</gene>
<keyword evidence="1" id="KW-0732">Signal</keyword>
<comment type="caution">
    <text evidence="2">The sequence shown here is derived from an EMBL/GenBank/DDBJ whole genome shotgun (WGS) entry which is preliminary data.</text>
</comment>